<organism evidence="2 3">
    <name type="scientific">Sinosporangium album</name>
    <dbReference type="NCBI Taxonomy" id="504805"/>
    <lineage>
        <taxon>Bacteria</taxon>
        <taxon>Bacillati</taxon>
        <taxon>Actinomycetota</taxon>
        <taxon>Actinomycetes</taxon>
        <taxon>Streptosporangiales</taxon>
        <taxon>Streptosporangiaceae</taxon>
        <taxon>Sinosporangium</taxon>
    </lineage>
</organism>
<sequence length="140" mass="15485">MTRQVRTSPGAVHDLGYRLVRCPKCRRPVLGGRVKTRLEELIGAKGDEHGRRIAVLEVMPGHVHLLVKAHPKNSPPYLADRFRGFTSHHVRAEFPHPRSGPPTLRSRSFFVAVAGAVSAGTVRRRIGTRYERAPEGGGRA</sequence>
<dbReference type="PANTHER" id="PTHR33360">
    <property type="entry name" value="TRANSPOSASE FOR INSERTION SEQUENCE ELEMENT IS200"/>
    <property type="match status" value="1"/>
</dbReference>
<dbReference type="SUPFAM" id="SSF143422">
    <property type="entry name" value="Transposase IS200-like"/>
    <property type="match status" value="1"/>
</dbReference>
<dbReference type="GO" id="GO:0006313">
    <property type="term" value="P:DNA transposition"/>
    <property type="evidence" value="ECO:0007669"/>
    <property type="project" value="InterPro"/>
</dbReference>
<dbReference type="InterPro" id="IPR036515">
    <property type="entry name" value="Transposase_17_sf"/>
</dbReference>
<dbReference type="AlphaFoldDB" id="A0A1G8GQ14"/>
<gene>
    <name evidence="2" type="ORF">SAMN05421505_12840</name>
</gene>
<dbReference type="NCBIfam" id="NF033573">
    <property type="entry name" value="transpos_IS200"/>
    <property type="match status" value="1"/>
</dbReference>
<dbReference type="InterPro" id="IPR002686">
    <property type="entry name" value="Transposase_17"/>
</dbReference>
<evidence type="ECO:0000313" key="3">
    <source>
        <dbReference type="Proteomes" id="UP000198923"/>
    </source>
</evidence>
<protein>
    <submittedName>
        <fullName evidence="2">Putative transposase</fullName>
    </submittedName>
</protein>
<dbReference type="RefSeq" id="WP_093173520.1">
    <property type="nucleotide sequence ID" value="NZ_FNCN01000028.1"/>
</dbReference>
<dbReference type="GO" id="GO:0003677">
    <property type="term" value="F:DNA binding"/>
    <property type="evidence" value="ECO:0007669"/>
    <property type="project" value="InterPro"/>
</dbReference>
<dbReference type="EMBL" id="FNCN01000028">
    <property type="protein sequence ID" value="SDH96423.1"/>
    <property type="molecule type" value="Genomic_DNA"/>
</dbReference>
<name>A0A1G8GQ14_9ACTN</name>
<dbReference type="OrthoDB" id="9798161at2"/>
<proteinExistence type="predicted"/>
<dbReference type="SMART" id="SM01321">
    <property type="entry name" value="Y1_Tnp"/>
    <property type="match status" value="1"/>
</dbReference>
<dbReference type="Pfam" id="PF01797">
    <property type="entry name" value="Y1_Tnp"/>
    <property type="match status" value="1"/>
</dbReference>
<keyword evidence="3" id="KW-1185">Reference proteome</keyword>
<evidence type="ECO:0000313" key="2">
    <source>
        <dbReference type="EMBL" id="SDH96423.1"/>
    </source>
</evidence>
<dbReference type="GO" id="GO:0004803">
    <property type="term" value="F:transposase activity"/>
    <property type="evidence" value="ECO:0007669"/>
    <property type="project" value="InterPro"/>
</dbReference>
<dbReference type="STRING" id="504805.SAMN05421505_12840"/>
<reference evidence="2 3" key="1">
    <citation type="submission" date="2016-10" db="EMBL/GenBank/DDBJ databases">
        <authorList>
            <person name="de Groot N.N."/>
        </authorList>
    </citation>
    <scope>NUCLEOTIDE SEQUENCE [LARGE SCALE GENOMIC DNA]</scope>
    <source>
        <strain evidence="2 3">CPCC 201354</strain>
    </source>
</reference>
<accession>A0A1G8GQ14</accession>
<dbReference type="Gene3D" id="3.30.70.1290">
    <property type="entry name" value="Transposase IS200-like"/>
    <property type="match status" value="1"/>
</dbReference>
<evidence type="ECO:0000259" key="1">
    <source>
        <dbReference type="SMART" id="SM01321"/>
    </source>
</evidence>
<dbReference type="PANTHER" id="PTHR33360:SF2">
    <property type="entry name" value="TRANSPOSASE FOR INSERTION SEQUENCE ELEMENT IS200"/>
    <property type="match status" value="1"/>
</dbReference>
<dbReference type="Proteomes" id="UP000198923">
    <property type="component" value="Unassembled WGS sequence"/>
</dbReference>
<feature type="domain" description="Transposase IS200-like" evidence="1">
    <location>
        <begin position="12"/>
        <end position="124"/>
    </location>
</feature>